<dbReference type="PANTHER" id="PTHR27002">
    <property type="entry name" value="RECEPTOR-LIKE SERINE/THREONINE-PROTEIN KINASE SD1-8"/>
    <property type="match status" value="1"/>
</dbReference>
<dbReference type="GO" id="GO:0030246">
    <property type="term" value="F:carbohydrate binding"/>
    <property type="evidence" value="ECO:0007669"/>
    <property type="project" value="UniProtKB-KW"/>
</dbReference>
<dbReference type="GO" id="GO:0005886">
    <property type="term" value="C:plasma membrane"/>
    <property type="evidence" value="ECO:0007669"/>
    <property type="project" value="TreeGrafter"/>
</dbReference>
<gene>
    <name evidence="10" type="ORF">D8674_028004</name>
</gene>
<evidence type="ECO:0000256" key="8">
    <source>
        <dbReference type="ARBA" id="ARBA00048679"/>
    </source>
</evidence>
<keyword evidence="4" id="KW-0547">Nucleotide-binding</keyword>
<reference evidence="11" key="2">
    <citation type="submission" date="2019-10" db="EMBL/GenBank/DDBJ databases">
        <title>A de novo genome assembly of a pear dwarfing rootstock.</title>
        <authorList>
            <person name="Wang F."/>
            <person name="Wang J."/>
            <person name="Li S."/>
            <person name="Zhang Y."/>
            <person name="Fang M."/>
            <person name="Ma L."/>
            <person name="Zhao Y."/>
            <person name="Jiang S."/>
        </authorList>
    </citation>
    <scope>NUCLEOTIDE SEQUENCE [LARGE SCALE GENOMIC DNA]</scope>
</reference>
<evidence type="ECO:0000256" key="1">
    <source>
        <dbReference type="ARBA" id="ARBA00012513"/>
    </source>
</evidence>
<evidence type="ECO:0000313" key="10">
    <source>
        <dbReference type="EMBL" id="KAB2637470.1"/>
    </source>
</evidence>
<keyword evidence="10" id="KW-0430">Lectin</keyword>
<sequence>MGTTVFGFRQTRPPFDTVTILICLRVTAYQDMNQNFRQLDNGGKRGVSLEHLPNKSLDSFLFGMSKSTKHIFEVYDYTKTKPVDADHRKRSLLDWKKHFGIINGVACGILYLHQDSRLRIIHRDQGSKTSNIILDAKMNPKISDFGMARIFNGDQLQHKTNRDYAMFGRFSTKSDVFSLGIILFEIVSGKKNNGVYQSDHSINLIGHPAFVFRKSSCDDDADPLIPKGSGSINDLTITAFESSLVVKDAGYLKLVPKESDNARVLTGKKLCKYSAHIY</sequence>
<accession>A0A5N5IIW7</accession>
<dbReference type="GO" id="GO:0005524">
    <property type="term" value="F:ATP binding"/>
    <property type="evidence" value="ECO:0007669"/>
    <property type="project" value="UniProtKB-KW"/>
</dbReference>
<evidence type="ECO:0000256" key="3">
    <source>
        <dbReference type="ARBA" id="ARBA00022679"/>
    </source>
</evidence>
<comment type="catalytic activity">
    <reaction evidence="8">
        <text>L-seryl-[protein] + ATP = O-phospho-L-seryl-[protein] + ADP + H(+)</text>
        <dbReference type="Rhea" id="RHEA:17989"/>
        <dbReference type="Rhea" id="RHEA-COMP:9863"/>
        <dbReference type="Rhea" id="RHEA-COMP:11604"/>
        <dbReference type="ChEBI" id="CHEBI:15378"/>
        <dbReference type="ChEBI" id="CHEBI:29999"/>
        <dbReference type="ChEBI" id="CHEBI:30616"/>
        <dbReference type="ChEBI" id="CHEBI:83421"/>
        <dbReference type="ChEBI" id="CHEBI:456216"/>
        <dbReference type="EC" id="2.7.11.1"/>
    </reaction>
</comment>
<dbReference type="Pfam" id="PF00069">
    <property type="entry name" value="Pkinase"/>
    <property type="match status" value="1"/>
</dbReference>
<dbReference type="InterPro" id="IPR011009">
    <property type="entry name" value="Kinase-like_dom_sf"/>
</dbReference>
<evidence type="ECO:0000256" key="5">
    <source>
        <dbReference type="ARBA" id="ARBA00022777"/>
    </source>
</evidence>
<evidence type="ECO:0000256" key="7">
    <source>
        <dbReference type="ARBA" id="ARBA00047899"/>
    </source>
</evidence>
<evidence type="ECO:0000313" key="11">
    <source>
        <dbReference type="Proteomes" id="UP000327157"/>
    </source>
</evidence>
<evidence type="ECO:0000259" key="9">
    <source>
        <dbReference type="PROSITE" id="PS50011"/>
    </source>
</evidence>
<reference evidence="10 11" key="3">
    <citation type="submission" date="2019-11" db="EMBL/GenBank/DDBJ databases">
        <title>A de novo genome assembly of a pear dwarfing rootstock.</title>
        <authorList>
            <person name="Wang F."/>
            <person name="Wang J."/>
            <person name="Li S."/>
            <person name="Zhang Y."/>
            <person name="Fang M."/>
            <person name="Ma L."/>
            <person name="Zhao Y."/>
            <person name="Jiang S."/>
        </authorList>
    </citation>
    <scope>NUCLEOTIDE SEQUENCE [LARGE SCALE GENOMIC DNA]</scope>
    <source>
        <strain evidence="10">S2</strain>
        <tissue evidence="10">Leaf</tissue>
    </source>
</reference>
<dbReference type="PROSITE" id="PS50011">
    <property type="entry name" value="PROTEIN_KINASE_DOM"/>
    <property type="match status" value="1"/>
</dbReference>
<feature type="domain" description="Protein kinase" evidence="9">
    <location>
        <begin position="1"/>
        <end position="278"/>
    </location>
</feature>
<evidence type="ECO:0000256" key="2">
    <source>
        <dbReference type="ARBA" id="ARBA00022527"/>
    </source>
</evidence>
<dbReference type="OrthoDB" id="1918485at2759"/>
<dbReference type="InterPro" id="IPR000719">
    <property type="entry name" value="Prot_kinase_dom"/>
</dbReference>
<name>A0A5N5IIW7_9ROSA</name>
<keyword evidence="11" id="KW-1185">Reference proteome</keyword>
<dbReference type="Proteomes" id="UP000327157">
    <property type="component" value="Chromosome 5"/>
</dbReference>
<dbReference type="PANTHER" id="PTHR27002:SF839">
    <property type="entry name" value="NON-SPECIFIC SERINE_THREONINE PROTEIN KINASE"/>
    <property type="match status" value="1"/>
</dbReference>
<dbReference type="EMBL" id="SMOL01000004">
    <property type="protein sequence ID" value="KAB2637470.1"/>
    <property type="molecule type" value="Genomic_DNA"/>
</dbReference>
<dbReference type="AlphaFoldDB" id="A0A5N5IIW7"/>
<dbReference type="EC" id="2.7.11.1" evidence="1"/>
<evidence type="ECO:0000256" key="4">
    <source>
        <dbReference type="ARBA" id="ARBA00022741"/>
    </source>
</evidence>
<organism evidence="10 11">
    <name type="scientific">Pyrus ussuriensis x Pyrus communis</name>
    <dbReference type="NCBI Taxonomy" id="2448454"/>
    <lineage>
        <taxon>Eukaryota</taxon>
        <taxon>Viridiplantae</taxon>
        <taxon>Streptophyta</taxon>
        <taxon>Embryophyta</taxon>
        <taxon>Tracheophyta</taxon>
        <taxon>Spermatophyta</taxon>
        <taxon>Magnoliopsida</taxon>
        <taxon>eudicotyledons</taxon>
        <taxon>Gunneridae</taxon>
        <taxon>Pentapetalae</taxon>
        <taxon>rosids</taxon>
        <taxon>fabids</taxon>
        <taxon>Rosales</taxon>
        <taxon>Rosaceae</taxon>
        <taxon>Amygdaloideae</taxon>
        <taxon>Maleae</taxon>
        <taxon>Pyrus</taxon>
    </lineage>
</organism>
<reference evidence="10 11" key="1">
    <citation type="submission" date="2019-09" db="EMBL/GenBank/DDBJ databases">
        <authorList>
            <person name="Ou C."/>
        </authorList>
    </citation>
    <scope>NUCLEOTIDE SEQUENCE [LARGE SCALE GENOMIC DNA]</scope>
    <source>
        <strain evidence="10">S2</strain>
        <tissue evidence="10">Leaf</tissue>
    </source>
</reference>
<dbReference type="Gene3D" id="1.10.510.10">
    <property type="entry name" value="Transferase(Phosphotransferase) domain 1"/>
    <property type="match status" value="1"/>
</dbReference>
<dbReference type="GO" id="GO:0004674">
    <property type="term" value="F:protein serine/threonine kinase activity"/>
    <property type="evidence" value="ECO:0007669"/>
    <property type="project" value="UniProtKB-KW"/>
</dbReference>
<comment type="catalytic activity">
    <reaction evidence="7">
        <text>L-threonyl-[protein] + ATP = O-phospho-L-threonyl-[protein] + ADP + H(+)</text>
        <dbReference type="Rhea" id="RHEA:46608"/>
        <dbReference type="Rhea" id="RHEA-COMP:11060"/>
        <dbReference type="Rhea" id="RHEA-COMP:11605"/>
        <dbReference type="ChEBI" id="CHEBI:15378"/>
        <dbReference type="ChEBI" id="CHEBI:30013"/>
        <dbReference type="ChEBI" id="CHEBI:30616"/>
        <dbReference type="ChEBI" id="CHEBI:61977"/>
        <dbReference type="ChEBI" id="CHEBI:456216"/>
        <dbReference type="EC" id="2.7.11.1"/>
    </reaction>
</comment>
<dbReference type="SUPFAM" id="SSF56112">
    <property type="entry name" value="Protein kinase-like (PK-like)"/>
    <property type="match status" value="1"/>
</dbReference>
<comment type="caution">
    <text evidence="10">The sequence shown here is derived from an EMBL/GenBank/DDBJ whole genome shotgun (WGS) entry which is preliminary data.</text>
</comment>
<keyword evidence="2" id="KW-0723">Serine/threonine-protein kinase</keyword>
<proteinExistence type="predicted"/>
<protein>
    <recommendedName>
        <fullName evidence="1">non-specific serine/threonine protein kinase</fullName>
        <ecNumber evidence="1">2.7.11.1</ecNumber>
    </recommendedName>
</protein>
<keyword evidence="5 10" id="KW-0418">Kinase</keyword>
<dbReference type="FunFam" id="1.10.510.10:FF:001023">
    <property type="entry name" value="Os07g0541700 protein"/>
    <property type="match status" value="1"/>
</dbReference>
<evidence type="ECO:0000256" key="6">
    <source>
        <dbReference type="ARBA" id="ARBA00022840"/>
    </source>
</evidence>
<keyword evidence="6" id="KW-0067">ATP-binding</keyword>
<keyword evidence="10" id="KW-0675">Receptor</keyword>
<keyword evidence="3" id="KW-0808">Transferase</keyword>